<dbReference type="Pfam" id="PF22481">
    <property type="entry name" value="DUF6985"/>
    <property type="match status" value="1"/>
</dbReference>
<comment type="caution">
    <text evidence="2">The sequence shown here is derived from an EMBL/GenBank/DDBJ whole genome shotgun (WGS) entry which is preliminary data.</text>
</comment>
<organism evidence="2 3">
    <name type="scientific">Roseimicrobium gellanilyticum</name>
    <dbReference type="NCBI Taxonomy" id="748857"/>
    <lineage>
        <taxon>Bacteria</taxon>
        <taxon>Pseudomonadati</taxon>
        <taxon>Verrucomicrobiota</taxon>
        <taxon>Verrucomicrobiia</taxon>
        <taxon>Verrucomicrobiales</taxon>
        <taxon>Verrucomicrobiaceae</taxon>
        <taxon>Roseimicrobium</taxon>
    </lineage>
</organism>
<name>A0A366HM47_9BACT</name>
<keyword evidence="3" id="KW-1185">Reference proteome</keyword>
<dbReference type="AlphaFoldDB" id="A0A366HM47"/>
<proteinExistence type="predicted"/>
<protein>
    <recommendedName>
        <fullName evidence="1">DUF6985 domain-containing protein</fullName>
    </recommendedName>
</protein>
<evidence type="ECO:0000313" key="2">
    <source>
        <dbReference type="EMBL" id="RBP43944.1"/>
    </source>
</evidence>
<evidence type="ECO:0000313" key="3">
    <source>
        <dbReference type="Proteomes" id="UP000253426"/>
    </source>
</evidence>
<sequence length="161" mass="17970">MFNLFKAATFEDNHLGLLTRSRGHWKGSVTLDQHGKIELSLAGGRQSPDSLCLAQAHELAAQYDSLLPQIQASLFEHYEPYRDADSAGELPEDSEPFPKIDRAEDVWPHVFAERVCIELIQGSPQAGPSIEIAYRVTWDEEHTVGARIQNGKLWELCGSVV</sequence>
<evidence type="ECO:0000259" key="1">
    <source>
        <dbReference type="Pfam" id="PF22481"/>
    </source>
</evidence>
<gene>
    <name evidence="2" type="ORF">DES53_105343</name>
</gene>
<dbReference type="EMBL" id="QNRR01000005">
    <property type="protein sequence ID" value="RBP43944.1"/>
    <property type="molecule type" value="Genomic_DNA"/>
</dbReference>
<accession>A0A366HM47</accession>
<dbReference type="Proteomes" id="UP000253426">
    <property type="component" value="Unassembled WGS sequence"/>
</dbReference>
<dbReference type="InterPro" id="IPR054254">
    <property type="entry name" value="DUF6985"/>
</dbReference>
<dbReference type="OrthoDB" id="8908265at2"/>
<feature type="domain" description="DUF6985" evidence="1">
    <location>
        <begin position="19"/>
        <end position="155"/>
    </location>
</feature>
<dbReference type="RefSeq" id="WP_113959401.1">
    <property type="nucleotide sequence ID" value="NZ_QNRR01000005.1"/>
</dbReference>
<reference evidence="2 3" key="1">
    <citation type="submission" date="2018-06" db="EMBL/GenBank/DDBJ databases">
        <title>Genomic Encyclopedia of Type Strains, Phase IV (KMG-IV): sequencing the most valuable type-strain genomes for metagenomic binning, comparative biology and taxonomic classification.</title>
        <authorList>
            <person name="Goeker M."/>
        </authorList>
    </citation>
    <scope>NUCLEOTIDE SEQUENCE [LARGE SCALE GENOMIC DNA]</scope>
    <source>
        <strain evidence="2 3">DSM 25532</strain>
    </source>
</reference>